<keyword evidence="4" id="KW-0804">Transcription</keyword>
<accession>A0A919KCY9</accession>
<dbReference type="Gene3D" id="1.10.10.10">
    <property type="entry name" value="Winged helix-like DNA-binding domain superfamily/Winged helix DNA-binding domain"/>
    <property type="match status" value="1"/>
</dbReference>
<dbReference type="Proteomes" id="UP000629619">
    <property type="component" value="Unassembled WGS sequence"/>
</dbReference>
<evidence type="ECO:0000313" key="6">
    <source>
        <dbReference type="EMBL" id="GIF03309.1"/>
    </source>
</evidence>
<dbReference type="PANTHER" id="PTHR30346">
    <property type="entry name" value="TRANSCRIPTIONAL DUAL REGULATOR HCAR-RELATED"/>
    <property type="match status" value="1"/>
</dbReference>
<evidence type="ECO:0000259" key="5">
    <source>
        <dbReference type="PROSITE" id="PS50931"/>
    </source>
</evidence>
<keyword evidence="2" id="KW-0805">Transcription regulation</keyword>
<dbReference type="InterPro" id="IPR005119">
    <property type="entry name" value="LysR_subst-bd"/>
</dbReference>
<dbReference type="RefSeq" id="WP_203677040.1">
    <property type="nucleotide sequence ID" value="NZ_BOMW01000008.1"/>
</dbReference>
<evidence type="ECO:0000256" key="3">
    <source>
        <dbReference type="ARBA" id="ARBA00023125"/>
    </source>
</evidence>
<keyword evidence="7" id="KW-1185">Reference proteome</keyword>
<comment type="caution">
    <text evidence="6">The sequence shown here is derived from an EMBL/GenBank/DDBJ whole genome shotgun (WGS) entry which is preliminary data.</text>
</comment>
<dbReference type="GO" id="GO:0003700">
    <property type="term" value="F:DNA-binding transcription factor activity"/>
    <property type="evidence" value="ECO:0007669"/>
    <property type="project" value="InterPro"/>
</dbReference>
<dbReference type="Gene3D" id="3.40.190.10">
    <property type="entry name" value="Periplasmic binding protein-like II"/>
    <property type="match status" value="2"/>
</dbReference>
<organism evidence="6 7">
    <name type="scientific">Actinoplanes siamensis</name>
    <dbReference type="NCBI Taxonomy" id="1223317"/>
    <lineage>
        <taxon>Bacteria</taxon>
        <taxon>Bacillati</taxon>
        <taxon>Actinomycetota</taxon>
        <taxon>Actinomycetes</taxon>
        <taxon>Micromonosporales</taxon>
        <taxon>Micromonosporaceae</taxon>
        <taxon>Actinoplanes</taxon>
    </lineage>
</organism>
<name>A0A919KCY9_9ACTN</name>
<evidence type="ECO:0000313" key="7">
    <source>
        <dbReference type="Proteomes" id="UP000629619"/>
    </source>
</evidence>
<evidence type="ECO:0000256" key="4">
    <source>
        <dbReference type="ARBA" id="ARBA00023163"/>
    </source>
</evidence>
<dbReference type="AlphaFoldDB" id="A0A919KCY9"/>
<dbReference type="InterPro" id="IPR000847">
    <property type="entry name" value="LysR_HTH_N"/>
</dbReference>
<keyword evidence="3" id="KW-0238">DNA-binding</keyword>
<comment type="similarity">
    <text evidence="1">Belongs to the LysR transcriptional regulatory family.</text>
</comment>
<dbReference type="EMBL" id="BOMW01000008">
    <property type="protein sequence ID" value="GIF03309.1"/>
    <property type="molecule type" value="Genomic_DNA"/>
</dbReference>
<protein>
    <submittedName>
        <fullName evidence="6">LysR family transcriptional regulator</fullName>
    </submittedName>
</protein>
<dbReference type="InterPro" id="IPR036390">
    <property type="entry name" value="WH_DNA-bd_sf"/>
</dbReference>
<dbReference type="GO" id="GO:0032993">
    <property type="term" value="C:protein-DNA complex"/>
    <property type="evidence" value="ECO:0007669"/>
    <property type="project" value="TreeGrafter"/>
</dbReference>
<gene>
    <name evidence="6" type="ORF">Asi03nite_08470</name>
</gene>
<dbReference type="CDD" id="cd08423">
    <property type="entry name" value="PBP2_LTTR_like_6"/>
    <property type="match status" value="1"/>
</dbReference>
<dbReference type="Pfam" id="PF03466">
    <property type="entry name" value="LysR_substrate"/>
    <property type="match status" value="1"/>
</dbReference>
<dbReference type="SUPFAM" id="SSF53850">
    <property type="entry name" value="Periplasmic binding protein-like II"/>
    <property type="match status" value="1"/>
</dbReference>
<dbReference type="SUPFAM" id="SSF46785">
    <property type="entry name" value="Winged helix' DNA-binding domain"/>
    <property type="match status" value="1"/>
</dbReference>
<evidence type="ECO:0000256" key="2">
    <source>
        <dbReference type="ARBA" id="ARBA00023015"/>
    </source>
</evidence>
<dbReference type="PROSITE" id="PS50931">
    <property type="entry name" value="HTH_LYSR"/>
    <property type="match status" value="1"/>
</dbReference>
<feature type="domain" description="HTH lysR-type" evidence="5">
    <location>
        <begin position="2"/>
        <end position="59"/>
    </location>
</feature>
<dbReference type="FunFam" id="1.10.10.10:FF:000001">
    <property type="entry name" value="LysR family transcriptional regulator"/>
    <property type="match status" value="1"/>
</dbReference>
<reference evidence="6" key="1">
    <citation type="submission" date="2021-01" db="EMBL/GenBank/DDBJ databases">
        <title>Whole genome shotgun sequence of Actinoplanes siamensis NBRC 109076.</title>
        <authorList>
            <person name="Komaki H."/>
            <person name="Tamura T."/>
        </authorList>
    </citation>
    <scope>NUCLEOTIDE SEQUENCE</scope>
    <source>
        <strain evidence="6">NBRC 109076</strain>
    </source>
</reference>
<dbReference type="Pfam" id="PF00126">
    <property type="entry name" value="HTH_1"/>
    <property type="match status" value="1"/>
</dbReference>
<sequence length="326" mass="34183">MIDSRRLQVLSEVARQGSFNRAAAELRLTPSAVSQQISALERGLGTAVVRRSTRGVELTEAGLVLIDAAEAITAELVTAQREIDRLATARTGKLTVATFTSGGQRLLPSALIRFATAHPGVELTVIESEPEDSLPLVRSGAAELALAYHFDGPPPVVDGDRSGLVWTPVLDDPMWIVMAADHPLAGARSLAIADLAEERWVSGCIWQSDLLQHYAALAGFEMRTACRGTDYQFAQSLVRAGVGISAVPEVALTMDPAGLVAVPLRPPAPCRFVGVATPRRRPSALAAALLQTLREAVRSLPPNPLTAGGGGAVGTISSGTPPTVLA</sequence>
<proteinExistence type="inferred from homology"/>
<dbReference type="GO" id="GO:0003677">
    <property type="term" value="F:DNA binding"/>
    <property type="evidence" value="ECO:0007669"/>
    <property type="project" value="UniProtKB-KW"/>
</dbReference>
<evidence type="ECO:0000256" key="1">
    <source>
        <dbReference type="ARBA" id="ARBA00009437"/>
    </source>
</evidence>
<dbReference type="InterPro" id="IPR036388">
    <property type="entry name" value="WH-like_DNA-bd_sf"/>
</dbReference>
<dbReference type="PANTHER" id="PTHR30346:SF29">
    <property type="entry name" value="LYSR SUBSTRATE-BINDING"/>
    <property type="match status" value="1"/>
</dbReference>